<sequence length="78" mass="8462">MALRDNAALQFDMLHEAATKAQSAAGCIPSCAIVIDAPRDMEKCTSIDDYALLLGEIPRKPLPGKRRREAAIRVPGLE</sequence>
<dbReference type="Proteomes" id="UP001392437">
    <property type="component" value="Unassembled WGS sequence"/>
</dbReference>
<reference evidence="1 2" key="1">
    <citation type="submission" date="2023-01" db="EMBL/GenBank/DDBJ databases">
        <title>Analysis of 21 Apiospora genomes using comparative genomics revels a genus with tremendous synthesis potential of carbohydrate active enzymes and secondary metabolites.</title>
        <authorList>
            <person name="Sorensen T."/>
        </authorList>
    </citation>
    <scope>NUCLEOTIDE SEQUENCE [LARGE SCALE GENOMIC DNA]</scope>
    <source>
        <strain evidence="1 2">CBS 117206</strain>
    </source>
</reference>
<gene>
    <name evidence="1" type="ORF">PG999_001938</name>
</gene>
<accession>A0AAW0R711</accession>
<organism evidence="1 2">
    <name type="scientific">Apiospora kogelbergensis</name>
    <dbReference type="NCBI Taxonomy" id="1337665"/>
    <lineage>
        <taxon>Eukaryota</taxon>
        <taxon>Fungi</taxon>
        <taxon>Dikarya</taxon>
        <taxon>Ascomycota</taxon>
        <taxon>Pezizomycotina</taxon>
        <taxon>Sordariomycetes</taxon>
        <taxon>Xylariomycetidae</taxon>
        <taxon>Amphisphaeriales</taxon>
        <taxon>Apiosporaceae</taxon>
        <taxon>Apiospora</taxon>
    </lineage>
</organism>
<comment type="caution">
    <text evidence="1">The sequence shown here is derived from an EMBL/GenBank/DDBJ whole genome shotgun (WGS) entry which is preliminary data.</text>
</comment>
<protein>
    <submittedName>
        <fullName evidence="1">Uncharacterized protein</fullName>
    </submittedName>
</protein>
<evidence type="ECO:0000313" key="2">
    <source>
        <dbReference type="Proteomes" id="UP001392437"/>
    </source>
</evidence>
<name>A0AAW0R711_9PEZI</name>
<proteinExistence type="predicted"/>
<keyword evidence="2" id="KW-1185">Reference proteome</keyword>
<dbReference type="AlphaFoldDB" id="A0AAW0R711"/>
<evidence type="ECO:0000313" key="1">
    <source>
        <dbReference type="EMBL" id="KAK8129558.1"/>
    </source>
</evidence>
<dbReference type="EMBL" id="JAQQWP010000002">
    <property type="protein sequence ID" value="KAK8129558.1"/>
    <property type="molecule type" value="Genomic_DNA"/>
</dbReference>